<evidence type="ECO:0008006" key="3">
    <source>
        <dbReference type="Google" id="ProtNLM"/>
    </source>
</evidence>
<protein>
    <recommendedName>
        <fullName evidence="3">Knottin scorpion toxin-like domain-containing protein</fullName>
    </recommendedName>
</protein>
<name>A2ZS24_ORYSJ</name>
<reference evidence="2" key="2">
    <citation type="submission" date="2008-12" db="EMBL/GenBank/DDBJ databases">
        <title>Improved gene annotation of the rice (Oryza sativa) genomes.</title>
        <authorList>
            <person name="Wang J."/>
            <person name="Li R."/>
            <person name="Fan W."/>
            <person name="Huang Q."/>
            <person name="Zhang J."/>
            <person name="Zhou Y."/>
            <person name="Hu Y."/>
            <person name="Zi S."/>
            <person name="Li J."/>
            <person name="Ni P."/>
            <person name="Zheng H."/>
            <person name="Zhang Y."/>
            <person name="Zhao M."/>
            <person name="Hao Q."/>
            <person name="McDermott J."/>
            <person name="Samudrala R."/>
            <person name="Kristiansen K."/>
            <person name="Wong G.K.-S."/>
        </authorList>
    </citation>
    <scope>NUCLEOTIDE SEQUENCE</scope>
</reference>
<dbReference type="Proteomes" id="UP000007752">
    <property type="component" value="Chromosome 1"/>
</dbReference>
<accession>A2ZS24</accession>
<dbReference type="EMBL" id="CM000138">
    <property type="protein sequence ID" value="EAZ11521.1"/>
    <property type="molecule type" value="Genomic_DNA"/>
</dbReference>
<organism evidence="2">
    <name type="scientific">Oryza sativa subsp. japonica</name>
    <name type="common">Rice</name>
    <dbReference type="NCBI Taxonomy" id="39947"/>
    <lineage>
        <taxon>Eukaryota</taxon>
        <taxon>Viridiplantae</taxon>
        <taxon>Streptophyta</taxon>
        <taxon>Embryophyta</taxon>
        <taxon>Tracheophyta</taxon>
        <taxon>Spermatophyta</taxon>
        <taxon>Magnoliopsida</taxon>
        <taxon>Liliopsida</taxon>
        <taxon>Poales</taxon>
        <taxon>Poaceae</taxon>
        <taxon>BOP clade</taxon>
        <taxon>Oryzoideae</taxon>
        <taxon>Oryzeae</taxon>
        <taxon>Oryzinae</taxon>
        <taxon>Oryza</taxon>
        <taxon>Oryza sativa</taxon>
    </lineage>
</organism>
<dbReference type="Gene3D" id="3.30.30.10">
    <property type="entry name" value="Knottin, scorpion toxin-like"/>
    <property type="match status" value="1"/>
</dbReference>
<evidence type="ECO:0000256" key="1">
    <source>
        <dbReference type="SAM" id="SignalP"/>
    </source>
</evidence>
<keyword evidence="1" id="KW-0732">Signal</keyword>
<feature type="signal peptide" evidence="1">
    <location>
        <begin position="1"/>
        <end position="23"/>
    </location>
</feature>
<evidence type="ECO:0000313" key="2">
    <source>
        <dbReference type="EMBL" id="EAZ11521.1"/>
    </source>
</evidence>
<reference evidence="2" key="1">
    <citation type="journal article" date="2005" name="PLoS Biol.">
        <title>The genomes of Oryza sativa: a history of duplications.</title>
        <authorList>
            <person name="Yu J."/>
            <person name="Wang J."/>
            <person name="Lin W."/>
            <person name="Li S."/>
            <person name="Li H."/>
            <person name="Zhou J."/>
            <person name="Ni P."/>
            <person name="Dong W."/>
            <person name="Hu S."/>
            <person name="Zeng C."/>
            <person name="Zhang J."/>
            <person name="Zhang Y."/>
            <person name="Li R."/>
            <person name="Xu Z."/>
            <person name="Li S."/>
            <person name="Li X."/>
            <person name="Zheng H."/>
            <person name="Cong L."/>
            <person name="Lin L."/>
            <person name="Yin J."/>
            <person name="Geng J."/>
            <person name="Li G."/>
            <person name="Shi J."/>
            <person name="Liu J."/>
            <person name="Lv H."/>
            <person name="Li J."/>
            <person name="Wang J."/>
            <person name="Deng Y."/>
            <person name="Ran L."/>
            <person name="Shi X."/>
            <person name="Wang X."/>
            <person name="Wu Q."/>
            <person name="Li C."/>
            <person name="Ren X."/>
            <person name="Wang J."/>
            <person name="Wang X."/>
            <person name="Li D."/>
            <person name="Liu D."/>
            <person name="Zhang X."/>
            <person name="Ji Z."/>
            <person name="Zhao W."/>
            <person name="Sun Y."/>
            <person name="Zhang Z."/>
            <person name="Bao J."/>
            <person name="Han Y."/>
            <person name="Dong L."/>
            <person name="Ji J."/>
            <person name="Chen P."/>
            <person name="Wu S."/>
            <person name="Liu J."/>
            <person name="Xiao Y."/>
            <person name="Bu D."/>
            <person name="Tan J."/>
            <person name="Yang L."/>
            <person name="Ye C."/>
            <person name="Zhang J."/>
            <person name="Xu J."/>
            <person name="Zhou Y."/>
            <person name="Yu Y."/>
            <person name="Zhang B."/>
            <person name="Zhuang S."/>
            <person name="Wei H."/>
            <person name="Liu B."/>
            <person name="Lei M."/>
            <person name="Yu H."/>
            <person name="Li Y."/>
            <person name="Xu H."/>
            <person name="Wei S."/>
            <person name="He X."/>
            <person name="Fang L."/>
            <person name="Zhang Z."/>
            <person name="Zhang Y."/>
            <person name="Huang X."/>
            <person name="Su Z."/>
            <person name="Tong W."/>
            <person name="Li J."/>
            <person name="Tong Z."/>
            <person name="Li S."/>
            <person name="Ye J."/>
            <person name="Wang L."/>
            <person name="Fang L."/>
            <person name="Lei T."/>
            <person name="Chen C."/>
            <person name="Chen H."/>
            <person name="Xu Z."/>
            <person name="Li H."/>
            <person name="Huang H."/>
            <person name="Zhang F."/>
            <person name="Xu H."/>
            <person name="Li N."/>
            <person name="Zhao C."/>
            <person name="Li S."/>
            <person name="Dong L."/>
            <person name="Huang Y."/>
            <person name="Li L."/>
            <person name="Xi Y."/>
            <person name="Qi Q."/>
            <person name="Li W."/>
            <person name="Zhang B."/>
            <person name="Hu W."/>
            <person name="Zhang Y."/>
            <person name="Tian X."/>
            <person name="Jiao Y."/>
            <person name="Liang X."/>
            <person name="Jin J."/>
            <person name="Gao L."/>
            <person name="Zheng W."/>
            <person name="Hao B."/>
            <person name="Liu S."/>
            <person name="Wang W."/>
            <person name="Yuan L."/>
            <person name="Cao M."/>
            <person name="McDermott J."/>
            <person name="Samudrala R."/>
            <person name="Wang J."/>
            <person name="Wong G.K."/>
            <person name="Yang H."/>
        </authorList>
    </citation>
    <scope>NUCLEOTIDE SEQUENCE [LARGE SCALE GENOMIC DNA]</scope>
</reference>
<proteinExistence type="predicted"/>
<dbReference type="AlphaFoldDB" id="A2ZS24"/>
<feature type="chain" id="PRO_5002651534" description="Knottin scorpion toxin-like domain-containing protein" evidence="1">
    <location>
        <begin position="24"/>
        <end position="153"/>
    </location>
</feature>
<gene>
    <name evidence="2" type="ORF">OsJ_01387</name>
</gene>
<sequence>MVCKIVIVVYVFIFALLFSHGMSLNEHCDNERAPTLTGCPGGHFNCAQVCMRNGYKGGHCLDDGTDQPHCYCFNNCWQEKLQASASGVTAYKMLTNTQGWLSPSGSSDPELRTTVDPPLIAIMNVHPLQLAVQEDTSTVAKFVSKTGTRVGIA</sequence>
<dbReference type="InterPro" id="IPR036574">
    <property type="entry name" value="Scorpion_toxin-like_sf"/>
</dbReference>